<evidence type="ECO:0000313" key="3">
    <source>
        <dbReference type="Proteomes" id="UP001445335"/>
    </source>
</evidence>
<organism evidence="2 3">
    <name type="scientific">Elliptochloris bilobata</name>
    <dbReference type="NCBI Taxonomy" id="381761"/>
    <lineage>
        <taxon>Eukaryota</taxon>
        <taxon>Viridiplantae</taxon>
        <taxon>Chlorophyta</taxon>
        <taxon>core chlorophytes</taxon>
        <taxon>Trebouxiophyceae</taxon>
        <taxon>Trebouxiophyceae incertae sedis</taxon>
        <taxon>Elliptochloris clade</taxon>
        <taxon>Elliptochloris</taxon>
    </lineage>
</organism>
<name>A0AAW1RTH8_9CHLO</name>
<keyword evidence="1" id="KW-0175">Coiled coil</keyword>
<evidence type="ECO:0000256" key="1">
    <source>
        <dbReference type="SAM" id="Coils"/>
    </source>
</evidence>
<feature type="coiled-coil region" evidence="1">
    <location>
        <begin position="241"/>
        <end position="268"/>
    </location>
</feature>
<dbReference type="EMBL" id="JALJOU010000024">
    <property type="protein sequence ID" value="KAK9837010.1"/>
    <property type="molecule type" value="Genomic_DNA"/>
</dbReference>
<dbReference type="AlphaFoldDB" id="A0AAW1RTH8"/>
<gene>
    <name evidence="2" type="ORF">WJX81_006780</name>
</gene>
<evidence type="ECO:0000313" key="2">
    <source>
        <dbReference type="EMBL" id="KAK9837010.1"/>
    </source>
</evidence>
<accession>A0AAW1RTH8</accession>
<keyword evidence="3" id="KW-1185">Reference proteome</keyword>
<reference evidence="2 3" key="1">
    <citation type="journal article" date="2024" name="Nat. Commun.">
        <title>Phylogenomics reveals the evolutionary origins of lichenization in chlorophyte algae.</title>
        <authorList>
            <person name="Puginier C."/>
            <person name="Libourel C."/>
            <person name="Otte J."/>
            <person name="Skaloud P."/>
            <person name="Haon M."/>
            <person name="Grisel S."/>
            <person name="Petersen M."/>
            <person name="Berrin J.G."/>
            <person name="Delaux P.M."/>
            <person name="Dal Grande F."/>
            <person name="Keller J."/>
        </authorList>
    </citation>
    <scope>NUCLEOTIDE SEQUENCE [LARGE SCALE GENOMIC DNA]</scope>
    <source>
        <strain evidence="2 3">SAG 245.80</strain>
    </source>
</reference>
<dbReference type="Proteomes" id="UP001445335">
    <property type="component" value="Unassembled WGS sequence"/>
</dbReference>
<proteinExistence type="predicted"/>
<comment type="caution">
    <text evidence="2">The sequence shown here is derived from an EMBL/GenBank/DDBJ whole genome shotgun (WGS) entry which is preliminary data.</text>
</comment>
<protein>
    <submittedName>
        <fullName evidence="2">Uncharacterized protein</fullName>
    </submittedName>
</protein>
<sequence>MVPELDKEISGEQLGTAVAVVNGVGFHTEVYCAVLWSLVQVRANVSAFVATDRTSGIEEVIKDWYPQPFQDFADFLPLACEFSAVLFVPVFPINTGTPEASSRSGFVLQGLLQEHRRNYTAIFEGIQRTPALMQGEGVVLTLIGHGDLLIPAPLQGKVVKRTSLNYKEYYSVIRGALAVLPAFASPIYLTHKASSSVAAAIISGTPLLADEALLRAYSYLPRHAVFEAVAGEHEASAMARVAAHSDEAEDKARALAALRDELYEANQRIMAELLCVPLTDSPSSPNC</sequence>